<sequence>MALAVLRRACLGSVPPAALPPHAAVDVYATFVRFPQDSTRRLLVVAVVTALAAYPYGPGHSARAARRTAARVTSATGAVVAAGA</sequence>
<dbReference type="RefSeq" id="WP_164279538.1">
    <property type="nucleotide sequence ID" value="NZ_JAAGMQ010001223.1"/>
</dbReference>
<protein>
    <submittedName>
        <fullName evidence="1">Uncharacterized protein</fullName>
    </submittedName>
</protein>
<name>A0A6G3TS05_9ACTN</name>
<reference evidence="1 2" key="1">
    <citation type="submission" date="2020-01" db="EMBL/GenBank/DDBJ databases">
        <title>Insect and environment-associated Actinomycetes.</title>
        <authorList>
            <person name="Currrie C."/>
            <person name="Chevrette M."/>
            <person name="Carlson C."/>
            <person name="Stubbendieck R."/>
            <person name="Wendt-Pienkowski E."/>
        </authorList>
    </citation>
    <scope>NUCLEOTIDE SEQUENCE [LARGE SCALE GENOMIC DNA]</scope>
    <source>
        <strain evidence="1 2">SID7739</strain>
    </source>
</reference>
<comment type="caution">
    <text evidence="1">The sequence shown here is derived from an EMBL/GenBank/DDBJ whole genome shotgun (WGS) entry which is preliminary data.</text>
</comment>
<accession>A0A6G3TS05</accession>
<evidence type="ECO:0000313" key="2">
    <source>
        <dbReference type="Proteomes" id="UP000475666"/>
    </source>
</evidence>
<evidence type="ECO:0000313" key="1">
    <source>
        <dbReference type="EMBL" id="NEC39529.1"/>
    </source>
</evidence>
<proteinExistence type="predicted"/>
<dbReference type="AlphaFoldDB" id="A0A6G3TS05"/>
<gene>
    <name evidence="1" type="ORF">G3I66_41305</name>
</gene>
<organism evidence="1 2">
    <name type="scientific">Streptomyces rubrogriseus</name>
    <dbReference type="NCBI Taxonomy" id="194673"/>
    <lineage>
        <taxon>Bacteria</taxon>
        <taxon>Bacillati</taxon>
        <taxon>Actinomycetota</taxon>
        <taxon>Actinomycetes</taxon>
        <taxon>Kitasatosporales</taxon>
        <taxon>Streptomycetaceae</taxon>
        <taxon>Streptomyces</taxon>
        <taxon>Streptomyces violaceoruber group</taxon>
    </lineage>
</organism>
<dbReference type="Proteomes" id="UP000475666">
    <property type="component" value="Unassembled WGS sequence"/>
</dbReference>
<dbReference type="EMBL" id="JAAGMQ010001223">
    <property type="protein sequence ID" value="NEC39529.1"/>
    <property type="molecule type" value="Genomic_DNA"/>
</dbReference>